<evidence type="ECO:0000313" key="3">
    <source>
        <dbReference type="Proteomes" id="UP000252582"/>
    </source>
</evidence>
<keyword evidence="1 2" id="KW-0378">Hydrolase</keyword>
<dbReference type="PANTHER" id="PTHR33886">
    <property type="entry name" value="UNSATURATED RHAMNOGALACTURONAN HYDROLASE (EUROFUNG)"/>
    <property type="match status" value="1"/>
</dbReference>
<dbReference type="AlphaFoldDB" id="A0A6I7HMI1"/>
<dbReference type="Pfam" id="PF07470">
    <property type="entry name" value="Glyco_hydro_88"/>
    <property type="match status" value="1"/>
</dbReference>
<dbReference type="InterPro" id="IPR010905">
    <property type="entry name" value="Glyco_hydro_88"/>
</dbReference>
<sequence>MLIEPELLSETLSRVALGLARLKGINETVAAPDGAYQLQFDEWDWEVGVGIYGLIRHAEAVGDRSLMDAIARWYDWQIGRGLPPRQVNSSSPMLALSVLIDHVDRPDWEALVRDWADWLMTKLARTEDDGFQHVVKERMNDGELWDDTLFMTCLFLARAGQRFGRQDWIEEAFYQFLVHERYLADPVTGLWYHGWTFNGRHNFARAFWARGNSWITVAIPELFSLVSHVPDHLRRHLTFVLRSQVRTLAAHQRDNGMFCTLVCDPGSPEETSATAAIAYGILRGIDLGLLDAGLKPVADKALEAVLARIDDDGIVLEVSDGTPMGHTLDFYRQIPNVPAPYGQALVMLLLVRAMAERKGPEAASADSRRTARR</sequence>
<keyword evidence="3" id="KW-1185">Reference proteome</keyword>
<dbReference type="InterPro" id="IPR012341">
    <property type="entry name" value="6hp_glycosidase-like_sf"/>
</dbReference>
<organism evidence="2 3">
    <name type="scientific">Ciceribacter lividus</name>
    <dbReference type="NCBI Taxonomy" id="1197950"/>
    <lineage>
        <taxon>Bacteria</taxon>
        <taxon>Pseudomonadati</taxon>
        <taxon>Pseudomonadota</taxon>
        <taxon>Alphaproteobacteria</taxon>
        <taxon>Hyphomicrobiales</taxon>
        <taxon>Rhizobiaceae</taxon>
        <taxon>Ciceribacter</taxon>
    </lineage>
</organism>
<evidence type="ECO:0000313" key="2">
    <source>
        <dbReference type="EMBL" id="RCW23912.1"/>
    </source>
</evidence>
<gene>
    <name evidence="2" type="ORF">DFR48_10634</name>
</gene>
<evidence type="ECO:0000256" key="1">
    <source>
        <dbReference type="ARBA" id="ARBA00022801"/>
    </source>
</evidence>
<accession>A0A6I7HMI1</accession>
<reference evidence="2 3" key="1">
    <citation type="submission" date="2018-07" db="EMBL/GenBank/DDBJ databases">
        <title>Genomic Encyclopedia of Type Strains, Phase IV (KMG-IV): sequencing the most valuable type-strain genomes for metagenomic binning, comparative biology and taxonomic classification.</title>
        <authorList>
            <person name="Goeker M."/>
        </authorList>
    </citation>
    <scope>NUCLEOTIDE SEQUENCE [LARGE SCALE GENOMIC DNA]</scope>
    <source>
        <strain evidence="2 3">DSM 25528</strain>
    </source>
</reference>
<dbReference type="PANTHER" id="PTHR33886:SF8">
    <property type="entry name" value="UNSATURATED RHAMNOGALACTURONAN HYDROLASE (EUROFUNG)"/>
    <property type="match status" value="1"/>
</dbReference>
<comment type="caution">
    <text evidence="2">The sequence shown here is derived from an EMBL/GenBank/DDBJ whole genome shotgun (WGS) entry which is preliminary data.</text>
</comment>
<dbReference type="GO" id="GO:0005975">
    <property type="term" value="P:carbohydrate metabolic process"/>
    <property type="evidence" value="ECO:0007669"/>
    <property type="project" value="InterPro"/>
</dbReference>
<proteinExistence type="predicted"/>
<dbReference type="InterPro" id="IPR008928">
    <property type="entry name" value="6-hairpin_glycosidase_sf"/>
</dbReference>
<dbReference type="Proteomes" id="UP000252582">
    <property type="component" value="Unassembled WGS sequence"/>
</dbReference>
<dbReference type="Gene3D" id="1.50.10.10">
    <property type="match status" value="1"/>
</dbReference>
<dbReference type="InterPro" id="IPR052043">
    <property type="entry name" value="PolySaccharide_Degr_Enz"/>
</dbReference>
<dbReference type="SUPFAM" id="SSF48208">
    <property type="entry name" value="Six-hairpin glycosidases"/>
    <property type="match status" value="1"/>
</dbReference>
<dbReference type="GO" id="GO:0016787">
    <property type="term" value="F:hydrolase activity"/>
    <property type="evidence" value="ECO:0007669"/>
    <property type="project" value="UniProtKB-KW"/>
</dbReference>
<dbReference type="EMBL" id="QPIX01000006">
    <property type="protein sequence ID" value="RCW23912.1"/>
    <property type="molecule type" value="Genomic_DNA"/>
</dbReference>
<name>A0A6I7HMI1_9HYPH</name>
<protein>
    <submittedName>
        <fullName evidence="2">Unsaturated rhamnogalacturonyl hydrolase</fullName>
    </submittedName>
</protein>
<dbReference type="RefSeq" id="WP_114363343.1">
    <property type="nucleotide sequence ID" value="NZ_QPIX01000006.1"/>
</dbReference>